<evidence type="ECO:0000256" key="1">
    <source>
        <dbReference type="SAM" id="Coils"/>
    </source>
</evidence>
<accession>A0A5N7BQ07</accession>
<organism evidence="3 4">
    <name type="scientific">Aspergillus bertholletiae</name>
    <dbReference type="NCBI Taxonomy" id="1226010"/>
    <lineage>
        <taxon>Eukaryota</taxon>
        <taxon>Fungi</taxon>
        <taxon>Dikarya</taxon>
        <taxon>Ascomycota</taxon>
        <taxon>Pezizomycotina</taxon>
        <taxon>Eurotiomycetes</taxon>
        <taxon>Eurotiomycetidae</taxon>
        <taxon>Eurotiales</taxon>
        <taxon>Aspergillaceae</taxon>
        <taxon>Aspergillus</taxon>
        <taxon>Aspergillus subgen. Circumdati</taxon>
    </lineage>
</organism>
<keyword evidence="4" id="KW-1185">Reference proteome</keyword>
<feature type="coiled-coil region" evidence="1">
    <location>
        <begin position="447"/>
        <end position="474"/>
    </location>
</feature>
<keyword evidence="1" id="KW-0175">Coiled coil</keyword>
<dbReference type="OrthoDB" id="4232626at2759"/>
<protein>
    <submittedName>
        <fullName evidence="3">Uncharacterized protein</fullName>
    </submittedName>
</protein>
<keyword evidence="2" id="KW-1133">Transmembrane helix</keyword>
<evidence type="ECO:0000256" key="2">
    <source>
        <dbReference type="SAM" id="Phobius"/>
    </source>
</evidence>
<gene>
    <name evidence="3" type="ORF">BDV26DRAFT_287305</name>
</gene>
<dbReference type="AlphaFoldDB" id="A0A5N7BQ07"/>
<reference evidence="3 4" key="1">
    <citation type="submission" date="2019-04" db="EMBL/GenBank/DDBJ databases">
        <title>Friends and foes A comparative genomics studyof 23 Aspergillus species from section Flavi.</title>
        <authorList>
            <consortium name="DOE Joint Genome Institute"/>
            <person name="Kjaerbolling I."/>
            <person name="Vesth T."/>
            <person name="Frisvad J.C."/>
            <person name="Nybo J.L."/>
            <person name="Theobald S."/>
            <person name="Kildgaard S."/>
            <person name="Isbrandt T."/>
            <person name="Kuo A."/>
            <person name="Sato A."/>
            <person name="Lyhne E.K."/>
            <person name="Kogle M.E."/>
            <person name="Wiebenga A."/>
            <person name="Kun R.S."/>
            <person name="Lubbers R.J."/>
            <person name="Makela M.R."/>
            <person name="Barry K."/>
            <person name="Chovatia M."/>
            <person name="Clum A."/>
            <person name="Daum C."/>
            <person name="Haridas S."/>
            <person name="He G."/>
            <person name="LaButti K."/>
            <person name="Lipzen A."/>
            <person name="Mondo S."/>
            <person name="Riley R."/>
            <person name="Salamov A."/>
            <person name="Simmons B.A."/>
            <person name="Magnuson J.K."/>
            <person name="Henrissat B."/>
            <person name="Mortensen U.H."/>
            <person name="Larsen T.O."/>
            <person name="Devries R.P."/>
            <person name="Grigoriev I.V."/>
            <person name="Machida M."/>
            <person name="Baker S.E."/>
            <person name="Andersen M.R."/>
        </authorList>
    </citation>
    <scope>NUCLEOTIDE SEQUENCE [LARGE SCALE GENOMIC DNA]</scope>
    <source>
        <strain evidence="3 4">IBT 29228</strain>
    </source>
</reference>
<evidence type="ECO:0000313" key="3">
    <source>
        <dbReference type="EMBL" id="KAE8383892.1"/>
    </source>
</evidence>
<keyword evidence="2" id="KW-0812">Transmembrane</keyword>
<name>A0A5N7BQ07_9EURO</name>
<dbReference type="Proteomes" id="UP000326198">
    <property type="component" value="Unassembled WGS sequence"/>
</dbReference>
<keyword evidence="2" id="KW-0472">Membrane</keyword>
<proteinExistence type="predicted"/>
<sequence>MLRERYDQIDAEDSSGQPSVWRDVYWKMRCPGPPCQHEGQYCWQDPVGKKHYKLRTHHLKALVKYVEQGGIIETHDDIPNYIRDQLYAEDSQRRSKQNKTSKYLTAGSTLPQININVLPTQSSQPLVSSSWGPEATSRTTQSDFIDIPGPLEVVVEEYANWHLLQVDTESYKENIKKARDIALDNCLDLAQICEESPDFFVKQGVKIGVARSKFLQLFLYLILLIGSHSGIRTLPVMFIQSLLLLLGTGPAWFAGAQGNENFQQPVYSDKVYEEGYIDNNNLVWVYNQRASPLGTPVAAKNLHECAGYCVGDSTVVCSWWNIENLCFLNKLDDSTLVQGDNYISIRKSDDISTAPKPDCNKAIDDPRYQCTSGKRASPLGDPLKETNAQSCAAHCLEKSNMACSWWDAEQICFLSRDPEYISVDDDAYLLIWKRGDDYCEKGQQQCLREKEELKHNLEGKCDEEKAQIEQTLNAECLESTESATKSCKKKLEAAKSIKSPGNSEVLYRLKAKNFNLCPDQNVHAWFTVTHANGCKSDWRIWCGWQRNPQLAKPTRCPSTDIEDVLASAAIQGYPVVNLWANGNCEFHKTQGNGQTYNNQRFMAIRIGEPYGC</sequence>
<evidence type="ECO:0000313" key="4">
    <source>
        <dbReference type="Proteomes" id="UP000326198"/>
    </source>
</evidence>
<dbReference type="EMBL" id="ML736153">
    <property type="protein sequence ID" value="KAE8383892.1"/>
    <property type="molecule type" value="Genomic_DNA"/>
</dbReference>
<feature type="transmembrane region" description="Helical" evidence="2">
    <location>
        <begin position="214"/>
        <end position="231"/>
    </location>
</feature>